<accession>A0AAE1DF33</accession>
<dbReference type="AlphaFoldDB" id="A0AAE1DF33"/>
<name>A0AAE1DF33_9GAST</name>
<keyword evidence="2" id="KW-1185">Reference proteome</keyword>
<evidence type="ECO:0000313" key="2">
    <source>
        <dbReference type="Proteomes" id="UP001283361"/>
    </source>
</evidence>
<gene>
    <name evidence="1" type="ORF">RRG08_031744</name>
</gene>
<evidence type="ECO:0000313" key="1">
    <source>
        <dbReference type="EMBL" id="KAK3768211.1"/>
    </source>
</evidence>
<reference evidence="1" key="1">
    <citation type="journal article" date="2023" name="G3 (Bethesda)">
        <title>A reference genome for the long-term kleptoplast-retaining sea slug Elysia crispata morphotype clarki.</title>
        <authorList>
            <person name="Eastman K.E."/>
            <person name="Pendleton A.L."/>
            <person name="Shaikh M.A."/>
            <person name="Suttiyut T."/>
            <person name="Ogas R."/>
            <person name="Tomko P."/>
            <person name="Gavelis G."/>
            <person name="Widhalm J.R."/>
            <person name="Wisecaver J.H."/>
        </authorList>
    </citation>
    <scope>NUCLEOTIDE SEQUENCE</scope>
    <source>
        <strain evidence="1">ECLA1</strain>
    </source>
</reference>
<protein>
    <submittedName>
        <fullName evidence="1">Uncharacterized protein</fullName>
    </submittedName>
</protein>
<sequence>MPIRYVNNSLHQPVKLVSHFILSEKVTQSSLNTEAVNINLIVSDVTSILRTKEPVILLKAGECRAVMTVLQPDKES</sequence>
<proteinExistence type="predicted"/>
<dbReference type="EMBL" id="JAWDGP010004065">
    <property type="protein sequence ID" value="KAK3768211.1"/>
    <property type="molecule type" value="Genomic_DNA"/>
</dbReference>
<comment type="caution">
    <text evidence="1">The sequence shown here is derived from an EMBL/GenBank/DDBJ whole genome shotgun (WGS) entry which is preliminary data.</text>
</comment>
<dbReference type="Proteomes" id="UP001283361">
    <property type="component" value="Unassembled WGS sequence"/>
</dbReference>
<organism evidence="1 2">
    <name type="scientific">Elysia crispata</name>
    <name type="common">lettuce slug</name>
    <dbReference type="NCBI Taxonomy" id="231223"/>
    <lineage>
        <taxon>Eukaryota</taxon>
        <taxon>Metazoa</taxon>
        <taxon>Spiralia</taxon>
        <taxon>Lophotrochozoa</taxon>
        <taxon>Mollusca</taxon>
        <taxon>Gastropoda</taxon>
        <taxon>Heterobranchia</taxon>
        <taxon>Euthyneura</taxon>
        <taxon>Panpulmonata</taxon>
        <taxon>Sacoglossa</taxon>
        <taxon>Placobranchoidea</taxon>
        <taxon>Plakobranchidae</taxon>
        <taxon>Elysia</taxon>
    </lineage>
</organism>